<sequence length="462" mass="50534">MTIGAVQIIANGSSTDHPVPGLAFVDDAHIPVDDPDAIEDIGRGKGYGRHGRRDSTYGADEDLQWWAATTEPDGTDLAWCVRYHPKHGHSVVLVRSEDPWTLHEDWSGSDGPLLFRSGGYWWDGATWYRPMQVFDWASQRFMRRRVPGATSITAADILALDDDPTGGSASVLTIADVHNAAVDGAIQPMIVGNWADHLQLWAGRRRTSALPLSRCIVDLSAPELAADQLIGTPELAAQAGIAASTLRAYSARGENDLPTHQAIVGGRKMWSRPVGADWAENRNRLPDSVAAALAGSTELSVGQIDLRDRFTTKFFNRIWSSTFRKQWRLKDEQTARQRAAELASVVATNVDDIIPVEALRHTVCAAVLGQFRKDVTAGTISPEKLDYVLIPPRTGKILDWLVRHHPWQAATAINDIIGAAKTELGLPPDATSAAIRRTLNYDGKLARNGYDAYLDRVLPPPA</sequence>
<gene>
    <name evidence="1" type="ORF">R4485_19560</name>
</gene>
<dbReference type="EMBL" id="JAWLVV010000017">
    <property type="protein sequence ID" value="MDV7292373.1"/>
    <property type="molecule type" value="Genomic_DNA"/>
</dbReference>
<reference evidence="1" key="1">
    <citation type="submission" date="2023-10" db="EMBL/GenBank/DDBJ databases">
        <title>Mycolicibacterium fortuitum clinical isolates causing pulmonary infections in humans.</title>
        <authorList>
            <person name="Mejia-Ponce P.M."/>
            <person name="Zenteno-Cuevas R."/>
            <person name="Licona-Cassani C."/>
        </authorList>
    </citation>
    <scope>NUCLEOTIDE SEQUENCE</scope>
    <source>
        <strain evidence="1">M8</strain>
    </source>
</reference>
<dbReference type="AlphaFoldDB" id="A0AAE4VD58"/>
<evidence type="ECO:0000313" key="1">
    <source>
        <dbReference type="EMBL" id="MDV7292373.1"/>
    </source>
</evidence>
<accession>A0AAE4VD58</accession>
<comment type="caution">
    <text evidence="1">The sequence shown here is derived from an EMBL/GenBank/DDBJ whole genome shotgun (WGS) entry which is preliminary data.</text>
</comment>
<evidence type="ECO:0000313" key="2">
    <source>
        <dbReference type="Proteomes" id="UP001186041"/>
    </source>
</evidence>
<dbReference type="Proteomes" id="UP001186041">
    <property type="component" value="Unassembled WGS sequence"/>
</dbReference>
<organism evidence="1 2">
    <name type="scientific">Mycolicibacterium fortuitum</name>
    <name type="common">Mycobacterium fortuitum</name>
    <dbReference type="NCBI Taxonomy" id="1766"/>
    <lineage>
        <taxon>Bacteria</taxon>
        <taxon>Bacillati</taxon>
        <taxon>Actinomycetota</taxon>
        <taxon>Actinomycetes</taxon>
        <taxon>Mycobacteriales</taxon>
        <taxon>Mycobacteriaceae</taxon>
        <taxon>Mycolicibacterium</taxon>
    </lineage>
</organism>
<dbReference type="RefSeq" id="WP_317722364.1">
    <property type="nucleotide sequence ID" value="NZ_JAWLVK010000018.1"/>
</dbReference>
<proteinExistence type="predicted"/>
<protein>
    <submittedName>
        <fullName evidence="1">Uncharacterized protein</fullName>
    </submittedName>
</protein>
<name>A0AAE4VD58_MYCFO</name>